<reference evidence="1 2" key="1">
    <citation type="submission" date="2020-10" db="EMBL/GenBank/DDBJ databases">
        <title>The Coptis chinensis genome and diversification of protoberbering-type alkaloids.</title>
        <authorList>
            <person name="Wang B."/>
            <person name="Shu S."/>
            <person name="Song C."/>
            <person name="Liu Y."/>
        </authorList>
    </citation>
    <scope>NUCLEOTIDE SEQUENCE [LARGE SCALE GENOMIC DNA]</scope>
    <source>
        <strain evidence="1">HL-2020</strain>
        <tissue evidence="1">Leaf</tissue>
    </source>
</reference>
<keyword evidence="2" id="KW-1185">Reference proteome</keyword>
<dbReference type="GO" id="GO:0003676">
    <property type="term" value="F:nucleic acid binding"/>
    <property type="evidence" value="ECO:0007669"/>
    <property type="project" value="InterPro"/>
</dbReference>
<sequence length="140" mass="16211">MNFEDIHVNKFFMKKQVFKSIGIAGMLSHGFMRNDPLELTLMHKLNVRCRFRPSSIIKQFLPMCTIISNFAEVMAILESAELAIDKRWGNILIESDSKAAVTAFGTSELPWEIKPQWKCTRKKLSYVLISSTWREVKLRS</sequence>
<evidence type="ECO:0000313" key="2">
    <source>
        <dbReference type="Proteomes" id="UP000631114"/>
    </source>
</evidence>
<evidence type="ECO:0000313" key="1">
    <source>
        <dbReference type="EMBL" id="KAF9615078.1"/>
    </source>
</evidence>
<dbReference type="Proteomes" id="UP000631114">
    <property type="component" value="Unassembled WGS sequence"/>
</dbReference>
<accession>A0A835IEG7</accession>
<dbReference type="Gene3D" id="3.30.420.10">
    <property type="entry name" value="Ribonuclease H-like superfamily/Ribonuclease H"/>
    <property type="match status" value="1"/>
</dbReference>
<gene>
    <name evidence="1" type="ORF">IFM89_021649</name>
</gene>
<dbReference type="AlphaFoldDB" id="A0A835IEG7"/>
<proteinExistence type="predicted"/>
<organism evidence="1 2">
    <name type="scientific">Coptis chinensis</name>
    <dbReference type="NCBI Taxonomy" id="261450"/>
    <lineage>
        <taxon>Eukaryota</taxon>
        <taxon>Viridiplantae</taxon>
        <taxon>Streptophyta</taxon>
        <taxon>Embryophyta</taxon>
        <taxon>Tracheophyta</taxon>
        <taxon>Spermatophyta</taxon>
        <taxon>Magnoliopsida</taxon>
        <taxon>Ranunculales</taxon>
        <taxon>Ranunculaceae</taxon>
        <taxon>Coptidoideae</taxon>
        <taxon>Coptis</taxon>
    </lineage>
</organism>
<protein>
    <recommendedName>
        <fullName evidence="3">RNase H type-1 domain-containing protein</fullName>
    </recommendedName>
</protein>
<evidence type="ECO:0008006" key="3">
    <source>
        <dbReference type="Google" id="ProtNLM"/>
    </source>
</evidence>
<dbReference type="InterPro" id="IPR036397">
    <property type="entry name" value="RNaseH_sf"/>
</dbReference>
<name>A0A835IEG7_9MAGN</name>
<dbReference type="EMBL" id="JADFTS010000003">
    <property type="protein sequence ID" value="KAF9615078.1"/>
    <property type="molecule type" value="Genomic_DNA"/>
</dbReference>
<comment type="caution">
    <text evidence="1">The sequence shown here is derived from an EMBL/GenBank/DDBJ whole genome shotgun (WGS) entry which is preliminary data.</text>
</comment>